<sequence>MKEIIIGHSFHQEERESELIERAQSGDHDAFSELVRRHRAKAQGWANGLAQDPFLAEDIVQEALLKAFIHLGTLVDVTRFLPWLHRIVRNQAMMKLRRGGPYRHEQPFTSLANRSTGDQIQVDWENIESIMTYMMSAKFQESSAASNPEEHIVRQETFETILNLFSCLKPRERGIFEAYFFQQLSPQEIATLFDMTMSSVYKSLARTRQKLQHERIRVFIQDHLVQRRDKNSSSKKILERPNIYMQRIGDSHFLGARPSVTYCLWGLLQYTDKKHLSLAEVNGLTGQAFSINIMKETVHIGGPFTLAAEPSFEKLLANLGFDFKVSMNLPTQPTAVTDVLRTVHQSIDRGAPVIVWDLFHAEFGLVYGYDDDEQRLAALDKLQLGDVAYEQIGRGKTSEISIIAIQEERAIDRKAALLQMIDAVLEHGYTEGTRNTGDGELASGLAAYDAWMEAFQSGRIVPFFNAYNTVVYAELRQYAKQFLHRLCDDPDFIQDRELLEAASASYEITAKALQELAILFPFPMGGDPMNEQQVQKAIFLLQEAKQAEKEGLYHLAFWRDRLRLEPPLD</sequence>
<dbReference type="GO" id="GO:0016987">
    <property type="term" value="F:sigma factor activity"/>
    <property type="evidence" value="ECO:0007669"/>
    <property type="project" value="UniProtKB-KW"/>
</dbReference>
<feature type="domain" description="RNA polymerase sigma factor 70 region 4 type 2" evidence="8">
    <location>
        <begin position="160"/>
        <end position="211"/>
    </location>
</feature>
<dbReference type="OrthoDB" id="2960956at2"/>
<evidence type="ECO:0000256" key="5">
    <source>
        <dbReference type="ARBA" id="ARBA00023163"/>
    </source>
</evidence>
<dbReference type="CDD" id="cd06171">
    <property type="entry name" value="Sigma70_r4"/>
    <property type="match status" value="1"/>
</dbReference>
<dbReference type="InterPro" id="IPR007627">
    <property type="entry name" value="RNA_pol_sigma70_r2"/>
</dbReference>
<evidence type="ECO:0000256" key="4">
    <source>
        <dbReference type="ARBA" id="ARBA00023125"/>
    </source>
</evidence>
<keyword evidence="4 6" id="KW-0238">DNA-binding</keyword>
<dbReference type="InterPro" id="IPR013249">
    <property type="entry name" value="RNA_pol_sigma70_r4_t2"/>
</dbReference>
<evidence type="ECO:0000256" key="2">
    <source>
        <dbReference type="ARBA" id="ARBA00023015"/>
    </source>
</evidence>
<comment type="similarity">
    <text evidence="1 6">Belongs to the sigma-70 factor family. ECF subfamily.</text>
</comment>
<evidence type="ECO:0000256" key="6">
    <source>
        <dbReference type="RuleBase" id="RU000716"/>
    </source>
</evidence>
<dbReference type="InterPro" id="IPR014284">
    <property type="entry name" value="RNA_pol_sigma-70_dom"/>
</dbReference>
<dbReference type="Gene3D" id="1.10.1740.10">
    <property type="match status" value="1"/>
</dbReference>
<keyword evidence="10" id="KW-1185">Reference proteome</keyword>
<organism evidence="9 10">
    <name type="scientific">Paenibacillus paeoniae</name>
    <dbReference type="NCBI Taxonomy" id="2292705"/>
    <lineage>
        <taxon>Bacteria</taxon>
        <taxon>Bacillati</taxon>
        <taxon>Bacillota</taxon>
        <taxon>Bacilli</taxon>
        <taxon>Bacillales</taxon>
        <taxon>Paenibacillaceae</taxon>
        <taxon>Paenibacillus</taxon>
    </lineage>
</organism>
<dbReference type="GO" id="GO:0003677">
    <property type="term" value="F:DNA binding"/>
    <property type="evidence" value="ECO:0007669"/>
    <property type="project" value="UniProtKB-KW"/>
</dbReference>
<evidence type="ECO:0000256" key="3">
    <source>
        <dbReference type="ARBA" id="ARBA00023082"/>
    </source>
</evidence>
<dbReference type="PANTHER" id="PTHR43133">
    <property type="entry name" value="RNA POLYMERASE ECF-TYPE SIGMA FACTO"/>
    <property type="match status" value="1"/>
</dbReference>
<protein>
    <recommendedName>
        <fullName evidence="6">RNA polymerase sigma factor</fullName>
    </recommendedName>
</protein>
<keyword evidence="2 6" id="KW-0805">Transcription regulation</keyword>
<name>A0A371PKK8_9BACL</name>
<feature type="domain" description="RNA polymerase sigma-70 region 2" evidence="7">
    <location>
        <begin position="34"/>
        <end position="98"/>
    </location>
</feature>
<accession>A0A371PKK8</accession>
<dbReference type="GO" id="GO:0006950">
    <property type="term" value="P:response to stress"/>
    <property type="evidence" value="ECO:0007669"/>
    <property type="project" value="UniProtKB-ARBA"/>
</dbReference>
<dbReference type="SUPFAM" id="SSF88659">
    <property type="entry name" value="Sigma3 and sigma4 domains of RNA polymerase sigma factors"/>
    <property type="match status" value="1"/>
</dbReference>
<evidence type="ECO:0000313" key="9">
    <source>
        <dbReference type="EMBL" id="REK76683.1"/>
    </source>
</evidence>
<reference evidence="9 10" key="1">
    <citation type="submission" date="2018-08" db="EMBL/GenBank/DDBJ databases">
        <title>Paenibacillus sp. M4BSY-1, whole genome shotgun sequence.</title>
        <authorList>
            <person name="Tuo L."/>
        </authorList>
    </citation>
    <scope>NUCLEOTIDE SEQUENCE [LARGE SCALE GENOMIC DNA]</scope>
    <source>
        <strain evidence="9 10">M4BSY-1</strain>
    </source>
</reference>
<dbReference type="GO" id="GO:0006352">
    <property type="term" value="P:DNA-templated transcription initiation"/>
    <property type="evidence" value="ECO:0007669"/>
    <property type="project" value="InterPro"/>
</dbReference>
<dbReference type="SUPFAM" id="SSF88946">
    <property type="entry name" value="Sigma2 domain of RNA polymerase sigma factors"/>
    <property type="match status" value="1"/>
</dbReference>
<dbReference type="Pfam" id="PF08281">
    <property type="entry name" value="Sigma70_r4_2"/>
    <property type="match status" value="1"/>
</dbReference>
<dbReference type="AlphaFoldDB" id="A0A371PKK8"/>
<dbReference type="PROSITE" id="PS01063">
    <property type="entry name" value="SIGMA70_ECF"/>
    <property type="match status" value="1"/>
</dbReference>
<dbReference type="Gene3D" id="1.10.10.10">
    <property type="entry name" value="Winged helix-like DNA-binding domain superfamily/Winged helix DNA-binding domain"/>
    <property type="match status" value="1"/>
</dbReference>
<dbReference type="InterPro" id="IPR013324">
    <property type="entry name" value="RNA_pol_sigma_r3/r4-like"/>
</dbReference>
<dbReference type="InterPro" id="IPR039425">
    <property type="entry name" value="RNA_pol_sigma-70-like"/>
</dbReference>
<dbReference type="Pfam" id="PF04542">
    <property type="entry name" value="Sigma70_r2"/>
    <property type="match status" value="1"/>
</dbReference>
<dbReference type="InterPro" id="IPR036388">
    <property type="entry name" value="WH-like_DNA-bd_sf"/>
</dbReference>
<dbReference type="NCBIfam" id="TIGR02937">
    <property type="entry name" value="sigma70-ECF"/>
    <property type="match status" value="1"/>
</dbReference>
<evidence type="ECO:0000259" key="8">
    <source>
        <dbReference type="Pfam" id="PF08281"/>
    </source>
</evidence>
<keyword evidence="3 6" id="KW-0731">Sigma factor</keyword>
<dbReference type="InterPro" id="IPR000838">
    <property type="entry name" value="RNA_pol_sigma70_ECF_CS"/>
</dbReference>
<evidence type="ECO:0000259" key="7">
    <source>
        <dbReference type="Pfam" id="PF04542"/>
    </source>
</evidence>
<dbReference type="EMBL" id="QUBQ01000001">
    <property type="protein sequence ID" value="REK76683.1"/>
    <property type="molecule type" value="Genomic_DNA"/>
</dbReference>
<gene>
    <name evidence="9" type="ORF">DX130_06500</name>
</gene>
<evidence type="ECO:0000256" key="1">
    <source>
        <dbReference type="ARBA" id="ARBA00010641"/>
    </source>
</evidence>
<dbReference type="Proteomes" id="UP000261905">
    <property type="component" value="Unassembled WGS sequence"/>
</dbReference>
<proteinExistence type="inferred from homology"/>
<dbReference type="InterPro" id="IPR013325">
    <property type="entry name" value="RNA_pol_sigma_r2"/>
</dbReference>
<evidence type="ECO:0000313" key="10">
    <source>
        <dbReference type="Proteomes" id="UP000261905"/>
    </source>
</evidence>
<dbReference type="RefSeq" id="WP_116043750.1">
    <property type="nucleotide sequence ID" value="NZ_QUBQ01000001.1"/>
</dbReference>
<keyword evidence="5 6" id="KW-0804">Transcription</keyword>
<dbReference type="PANTHER" id="PTHR43133:SF51">
    <property type="entry name" value="RNA POLYMERASE SIGMA FACTOR"/>
    <property type="match status" value="1"/>
</dbReference>
<comment type="caution">
    <text evidence="9">The sequence shown here is derived from an EMBL/GenBank/DDBJ whole genome shotgun (WGS) entry which is preliminary data.</text>
</comment>